<organism evidence="9 10">
    <name type="scientific">Pontiella sulfatireligans</name>
    <dbReference type="NCBI Taxonomy" id="2750658"/>
    <lineage>
        <taxon>Bacteria</taxon>
        <taxon>Pseudomonadati</taxon>
        <taxon>Kiritimatiellota</taxon>
        <taxon>Kiritimatiellia</taxon>
        <taxon>Kiritimatiellales</taxon>
        <taxon>Pontiellaceae</taxon>
        <taxon>Pontiella</taxon>
    </lineage>
</organism>
<dbReference type="RefSeq" id="WP_136059848.1">
    <property type="nucleotide sequence ID" value="NZ_CAAHFH010000001.1"/>
</dbReference>
<sequence>MLNRRHIIQTGAIASGATLAGCMNPRVAKVQVPSYLRGYEDLYVSDPRQAAVQYFRDAKFGLFIHYGLYSQLEGHWQGEHSKPAEWVQFRGKIRLDEYAKLADRFTAEKFDADFITDMALGAGMKYINLTTRHHDSFCLFDSKYTDFKSTNSAAKRDLVGELSEQCQKKGLGFYLYYSHGRDWKHPHAPNNDGWGGAARPKYDPPEPTYATGDDHDLQLYVEFMKNQVTELLTNYGPIGAIWLDGIGTPMSRPEKIDQFKSQELYDHIHALQPQVLVSYKQGLLGTEDFKAPERHFKGESAVPLELCDTLQPYSWGYDSRDDAGHKTADQVMEMLERAKAMSANLLLNTGPLPDGSIHPDDVKTLREVGRRVKG</sequence>
<evidence type="ECO:0000256" key="5">
    <source>
        <dbReference type="ARBA" id="ARBA00022801"/>
    </source>
</evidence>
<dbReference type="GO" id="GO:0016139">
    <property type="term" value="P:glycoside catabolic process"/>
    <property type="evidence" value="ECO:0007669"/>
    <property type="project" value="TreeGrafter"/>
</dbReference>
<dbReference type="Pfam" id="PF01120">
    <property type="entry name" value="Alpha_L_fucos"/>
    <property type="match status" value="1"/>
</dbReference>
<name>A0A6C2UEQ4_9BACT</name>
<evidence type="ECO:0000256" key="6">
    <source>
        <dbReference type="ARBA" id="ARBA00023295"/>
    </source>
</evidence>
<keyword evidence="5" id="KW-0378">Hydrolase</keyword>
<dbReference type="PANTHER" id="PTHR10030">
    <property type="entry name" value="ALPHA-L-FUCOSIDASE"/>
    <property type="match status" value="1"/>
</dbReference>
<dbReference type="SUPFAM" id="SSF51445">
    <property type="entry name" value="(Trans)glycosidases"/>
    <property type="match status" value="1"/>
</dbReference>
<dbReference type="Gene3D" id="3.20.20.80">
    <property type="entry name" value="Glycosidases"/>
    <property type="match status" value="1"/>
</dbReference>
<gene>
    <name evidence="9" type="ORF">SCARR_00405</name>
</gene>
<keyword evidence="10" id="KW-1185">Reference proteome</keyword>
<dbReference type="InterPro" id="IPR016286">
    <property type="entry name" value="FUC_metazoa-typ"/>
</dbReference>
<comment type="similarity">
    <text evidence="2">Belongs to the glycosyl hydrolase 29 family.</text>
</comment>
<dbReference type="SMART" id="SM00812">
    <property type="entry name" value="Alpha_L_fucos"/>
    <property type="match status" value="1"/>
</dbReference>
<feature type="site" description="May be important for catalysis" evidence="7">
    <location>
        <position position="307"/>
    </location>
</feature>
<dbReference type="AlphaFoldDB" id="A0A6C2UEQ4"/>
<dbReference type="PANTHER" id="PTHR10030:SF37">
    <property type="entry name" value="ALPHA-L-FUCOSIDASE-RELATED"/>
    <property type="match status" value="1"/>
</dbReference>
<feature type="domain" description="Glycoside hydrolase family 29 N-terminal" evidence="8">
    <location>
        <begin position="45"/>
        <end position="370"/>
    </location>
</feature>
<dbReference type="InterPro" id="IPR000933">
    <property type="entry name" value="Glyco_hydro_29"/>
</dbReference>
<dbReference type="InterPro" id="IPR057739">
    <property type="entry name" value="Glyco_hydro_29_N"/>
</dbReference>
<evidence type="ECO:0000256" key="2">
    <source>
        <dbReference type="ARBA" id="ARBA00007951"/>
    </source>
</evidence>
<accession>A0A6C2UEQ4</accession>
<dbReference type="Proteomes" id="UP000346198">
    <property type="component" value="Unassembled WGS sequence"/>
</dbReference>
<dbReference type="GO" id="GO:0005764">
    <property type="term" value="C:lysosome"/>
    <property type="evidence" value="ECO:0007669"/>
    <property type="project" value="TreeGrafter"/>
</dbReference>
<evidence type="ECO:0000256" key="3">
    <source>
        <dbReference type="ARBA" id="ARBA00012662"/>
    </source>
</evidence>
<evidence type="ECO:0000256" key="4">
    <source>
        <dbReference type="ARBA" id="ARBA00022729"/>
    </source>
</evidence>
<evidence type="ECO:0000256" key="7">
    <source>
        <dbReference type="PIRSR" id="PIRSR001092-1"/>
    </source>
</evidence>
<dbReference type="EMBL" id="CAAHFH010000001">
    <property type="protein sequence ID" value="VGO18353.1"/>
    <property type="molecule type" value="Genomic_DNA"/>
</dbReference>
<keyword evidence="6" id="KW-0326">Glycosidase</keyword>
<dbReference type="GO" id="GO:0006004">
    <property type="term" value="P:fucose metabolic process"/>
    <property type="evidence" value="ECO:0007669"/>
    <property type="project" value="InterPro"/>
</dbReference>
<dbReference type="GO" id="GO:0004560">
    <property type="term" value="F:alpha-L-fucosidase activity"/>
    <property type="evidence" value="ECO:0007669"/>
    <property type="project" value="InterPro"/>
</dbReference>
<evidence type="ECO:0000313" key="10">
    <source>
        <dbReference type="Proteomes" id="UP000346198"/>
    </source>
</evidence>
<evidence type="ECO:0000259" key="8">
    <source>
        <dbReference type="Pfam" id="PF01120"/>
    </source>
</evidence>
<evidence type="ECO:0000313" key="9">
    <source>
        <dbReference type="EMBL" id="VGO18353.1"/>
    </source>
</evidence>
<dbReference type="InterPro" id="IPR017853">
    <property type="entry name" value="GH"/>
</dbReference>
<dbReference type="EC" id="3.2.1.51" evidence="3"/>
<protein>
    <recommendedName>
        <fullName evidence="3">alpha-L-fucosidase</fullName>
        <ecNumber evidence="3">3.2.1.51</ecNumber>
    </recommendedName>
</protein>
<dbReference type="PIRSF" id="PIRSF001092">
    <property type="entry name" value="Alpha-L-fucosidase"/>
    <property type="match status" value="1"/>
</dbReference>
<reference evidence="9 10" key="1">
    <citation type="submission" date="2019-04" db="EMBL/GenBank/DDBJ databases">
        <authorList>
            <person name="Van Vliet M D."/>
        </authorList>
    </citation>
    <scope>NUCLEOTIDE SEQUENCE [LARGE SCALE GENOMIC DNA]</scope>
    <source>
        <strain evidence="9 10">F21</strain>
    </source>
</reference>
<evidence type="ECO:0000256" key="1">
    <source>
        <dbReference type="ARBA" id="ARBA00004071"/>
    </source>
</evidence>
<dbReference type="PROSITE" id="PS51257">
    <property type="entry name" value="PROKAR_LIPOPROTEIN"/>
    <property type="match status" value="1"/>
</dbReference>
<comment type="function">
    <text evidence="1">Alpha-L-fucosidase is responsible for hydrolyzing the alpha-1,6-linked fucose joined to the reducing-end N-acetylglucosamine of the carbohydrate moieties of glycoproteins.</text>
</comment>
<proteinExistence type="inferred from homology"/>
<keyword evidence="4" id="KW-0732">Signal</keyword>